<protein>
    <recommendedName>
        <fullName evidence="3">F-box domain-containing protein</fullName>
    </recommendedName>
</protein>
<dbReference type="EMBL" id="KZ613535">
    <property type="protein sequence ID" value="PMD13148.1"/>
    <property type="molecule type" value="Genomic_DNA"/>
</dbReference>
<evidence type="ECO:0008006" key="3">
    <source>
        <dbReference type="Google" id="ProtNLM"/>
    </source>
</evidence>
<dbReference type="Proteomes" id="UP000235672">
    <property type="component" value="Unassembled WGS sequence"/>
</dbReference>
<evidence type="ECO:0000313" key="1">
    <source>
        <dbReference type="EMBL" id="PMD13148.1"/>
    </source>
</evidence>
<dbReference type="PROSITE" id="PS51450">
    <property type="entry name" value="LRR"/>
    <property type="match status" value="1"/>
</dbReference>
<sequence length="614" mass="70019">MSLPTYEAIVKGPNKLAFVAPYLDRISLLAASRVCKEWHSIFGVQLWSDPIKLISETRTPFAKTHLFFTRSSTLPQSRRDWVLTLDCRPFKLLERLLLQDHANYGHVATPKHIFQYVSSFENLRFLVINNIGRVDYEIQQPSETREPNEDNKLLLFSSTFIPLLDYNLFISTPILYNVMYLDLSYTSNSQVWNSLLSFHSFNNLRILKLCGLRLTDQSLPLDALTTWLRLWSLDLRENSLTDQTIDFLLEKFFAPELTPRLINLNSDEVIYEDPPLYHRRDETDPYYLSSDSTAPIRPDTTDSFISYMKRHADLSGPSGFVLPEGDPMRRSTGLTHLYLSSNRITSMGVEKLLRSTNRLQVLDVGTVKAHPNNYAISHTTAFAQPRTAQLLHRMMGSRIEDLRIHHSLVTCIPTIGQGRLELGYTPQHLHKAEKFSETESKIAAFSPLYNYRLTSLTLTDIPLKSTGPTINRLITFLRLCARQEAILRSASTSGPRKTRHSPQLLPGLRKLRLEFIQERSGMDDVGPSVSGDQDADEFQAQSQGDFSFFADEKIPSSPMSRRSSIWGGGGSAKSSLAELVETKDVCEELKLFRRGQNEDEKWSGKLELVVPRQR</sequence>
<organism evidence="1 2">
    <name type="scientific">Hyaloscypha hepaticicola</name>
    <dbReference type="NCBI Taxonomy" id="2082293"/>
    <lineage>
        <taxon>Eukaryota</taxon>
        <taxon>Fungi</taxon>
        <taxon>Dikarya</taxon>
        <taxon>Ascomycota</taxon>
        <taxon>Pezizomycotina</taxon>
        <taxon>Leotiomycetes</taxon>
        <taxon>Helotiales</taxon>
        <taxon>Hyaloscyphaceae</taxon>
        <taxon>Hyaloscypha</taxon>
    </lineage>
</organism>
<accession>A0A2J6PGK4</accession>
<proteinExistence type="predicted"/>
<keyword evidence="2" id="KW-1185">Reference proteome</keyword>
<evidence type="ECO:0000313" key="2">
    <source>
        <dbReference type="Proteomes" id="UP000235672"/>
    </source>
</evidence>
<dbReference type="SUPFAM" id="SSF52058">
    <property type="entry name" value="L domain-like"/>
    <property type="match status" value="1"/>
</dbReference>
<dbReference type="InterPro" id="IPR032675">
    <property type="entry name" value="LRR_dom_sf"/>
</dbReference>
<name>A0A2J6PGK4_9HELO</name>
<gene>
    <name evidence="1" type="ORF">NA56DRAFT_738541</name>
</gene>
<dbReference type="AlphaFoldDB" id="A0A2J6PGK4"/>
<dbReference type="InterPro" id="IPR001611">
    <property type="entry name" value="Leu-rich_rpt"/>
</dbReference>
<reference evidence="1 2" key="1">
    <citation type="submission" date="2016-05" db="EMBL/GenBank/DDBJ databases">
        <title>A degradative enzymes factory behind the ericoid mycorrhizal symbiosis.</title>
        <authorList>
            <consortium name="DOE Joint Genome Institute"/>
            <person name="Martino E."/>
            <person name="Morin E."/>
            <person name="Grelet G."/>
            <person name="Kuo A."/>
            <person name="Kohler A."/>
            <person name="Daghino S."/>
            <person name="Barry K."/>
            <person name="Choi C."/>
            <person name="Cichocki N."/>
            <person name="Clum A."/>
            <person name="Copeland A."/>
            <person name="Hainaut M."/>
            <person name="Haridas S."/>
            <person name="Labutti K."/>
            <person name="Lindquist E."/>
            <person name="Lipzen A."/>
            <person name="Khouja H.-R."/>
            <person name="Murat C."/>
            <person name="Ohm R."/>
            <person name="Olson A."/>
            <person name="Spatafora J."/>
            <person name="Veneault-Fourrey C."/>
            <person name="Henrissat B."/>
            <person name="Grigoriev I."/>
            <person name="Martin F."/>
            <person name="Perotto S."/>
        </authorList>
    </citation>
    <scope>NUCLEOTIDE SEQUENCE [LARGE SCALE GENOMIC DNA]</scope>
    <source>
        <strain evidence="1 2">UAMH 7357</strain>
    </source>
</reference>
<dbReference type="Gene3D" id="3.80.10.10">
    <property type="entry name" value="Ribonuclease Inhibitor"/>
    <property type="match status" value="1"/>
</dbReference>
<dbReference type="OrthoDB" id="5213490at2759"/>